<dbReference type="EMBL" id="CM014085">
    <property type="protein sequence ID" value="TKS74915.1"/>
    <property type="molecule type" value="Genomic_DNA"/>
</dbReference>
<dbReference type="AlphaFoldDB" id="A0A4U5UN11"/>
<sequence>MLQPRHVLSPEVTHFVRELTAPPAAGAFKQQVTERDTWTVYNNFYPGRTKSFLTLRDSNKLISFMKGRFKFVVENCYICKKRIWKRQTVCFMNVSVLNICGPFPADVLRTANTQNNVAAKR</sequence>
<name>A0A4U5UN11_COLLU</name>
<protein>
    <submittedName>
        <fullName evidence="1">Uncharacterized protein</fullName>
    </submittedName>
</protein>
<proteinExistence type="predicted"/>
<evidence type="ECO:0000313" key="1">
    <source>
        <dbReference type="EMBL" id="TKS74915.1"/>
    </source>
</evidence>
<evidence type="ECO:0000313" key="2">
    <source>
        <dbReference type="Proteomes" id="UP000298787"/>
    </source>
</evidence>
<gene>
    <name evidence="1" type="ORF">D9C73_008998</name>
</gene>
<dbReference type="Proteomes" id="UP000298787">
    <property type="component" value="Chromosome 8"/>
</dbReference>
<accession>A0A4U5UN11</accession>
<organism evidence="1 2">
    <name type="scientific">Collichthys lucidus</name>
    <name type="common">Big head croaker</name>
    <name type="synonym">Sciaena lucida</name>
    <dbReference type="NCBI Taxonomy" id="240159"/>
    <lineage>
        <taxon>Eukaryota</taxon>
        <taxon>Metazoa</taxon>
        <taxon>Chordata</taxon>
        <taxon>Craniata</taxon>
        <taxon>Vertebrata</taxon>
        <taxon>Euteleostomi</taxon>
        <taxon>Actinopterygii</taxon>
        <taxon>Neopterygii</taxon>
        <taxon>Teleostei</taxon>
        <taxon>Neoteleostei</taxon>
        <taxon>Acanthomorphata</taxon>
        <taxon>Eupercaria</taxon>
        <taxon>Sciaenidae</taxon>
        <taxon>Collichthys</taxon>
    </lineage>
</organism>
<keyword evidence="2" id="KW-1185">Reference proteome</keyword>
<reference evidence="1 2" key="1">
    <citation type="submission" date="2019-01" db="EMBL/GenBank/DDBJ databases">
        <title>Genome Assembly of Collichthys lucidus.</title>
        <authorList>
            <person name="Cai M."/>
            <person name="Xiao S."/>
        </authorList>
    </citation>
    <scope>NUCLEOTIDE SEQUENCE [LARGE SCALE GENOMIC DNA]</scope>
    <source>
        <strain evidence="1">JT15FE1705JMU</strain>
        <tissue evidence="1">Muscle</tissue>
    </source>
</reference>